<protein>
    <submittedName>
        <fullName evidence="2">Uncharacterized protein</fullName>
    </submittedName>
</protein>
<feature type="region of interest" description="Disordered" evidence="1">
    <location>
        <begin position="1"/>
        <end position="32"/>
    </location>
</feature>
<reference evidence="2" key="1">
    <citation type="journal article" date="2019" name="Sci. Rep.">
        <title>Draft genome of Tanacetum cinerariifolium, the natural source of mosquito coil.</title>
        <authorList>
            <person name="Yamashiro T."/>
            <person name="Shiraishi A."/>
            <person name="Satake H."/>
            <person name="Nakayama K."/>
        </authorList>
    </citation>
    <scope>NUCLEOTIDE SEQUENCE</scope>
</reference>
<accession>A0A699XB67</accession>
<proteinExistence type="predicted"/>
<feature type="non-terminal residue" evidence="2">
    <location>
        <position position="1"/>
    </location>
</feature>
<evidence type="ECO:0000313" key="2">
    <source>
        <dbReference type="EMBL" id="GFD57372.1"/>
    </source>
</evidence>
<gene>
    <name evidence="2" type="ORF">Tci_929341</name>
</gene>
<dbReference type="AlphaFoldDB" id="A0A699XB67"/>
<comment type="caution">
    <text evidence="2">The sequence shown here is derived from an EMBL/GenBank/DDBJ whole genome shotgun (WGS) entry which is preliminary data.</text>
</comment>
<evidence type="ECO:0000256" key="1">
    <source>
        <dbReference type="SAM" id="MobiDB-lite"/>
    </source>
</evidence>
<organism evidence="2">
    <name type="scientific">Tanacetum cinerariifolium</name>
    <name type="common">Dalmatian daisy</name>
    <name type="synonym">Chrysanthemum cinerariifolium</name>
    <dbReference type="NCBI Taxonomy" id="118510"/>
    <lineage>
        <taxon>Eukaryota</taxon>
        <taxon>Viridiplantae</taxon>
        <taxon>Streptophyta</taxon>
        <taxon>Embryophyta</taxon>
        <taxon>Tracheophyta</taxon>
        <taxon>Spermatophyta</taxon>
        <taxon>Magnoliopsida</taxon>
        <taxon>eudicotyledons</taxon>
        <taxon>Gunneridae</taxon>
        <taxon>Pentapetalae</taxon>
        <taxon>asterids</taxon>
        <taxon>campanulids</taxon>
        <taxon>Asterales</taxon>
        <taxon>Asteraceae</taxon>
        <taxon>Asteroideae</taxon>
        <taxon>Anthemideae</taxon>
        <taxon>Anthemidinae</taxon>
        <taxon>Tanacetum</taxon>
    </lineage>
</organism>
<dbReference type="EMBL" id="BKCJ011840275">
    <property type="protein sequence ID" value="GFD57372.1"/>
    <property type="molecule type" value="Genomic_DNA"/>
</dbReference>
<sequence length="54" mass="5380">RRPSGRNGPRDQARVAGAVLPGRPGLAGSGVGEDAADLGEGIGVVAGHRTLKHL</sequence>
<name>A0A699XB67_TANCI</name>